<evidence type="ECO:0008006" key="3">
    <source>
        <dbReference type="Google" id="ProtNLM"/>
    </source>
</evidence>
<comment type="caution">
    <text evidence="1">The sequence shown here is derived from an EMBL/GenBank/DDBJ whole genome shotgun (WGS) entry which is preliminary data.</text>
</comment>
<organism evidence="1 2">
    <name type="scientific">Phocaeicola vulgatus PC510</name>
    <dbReference type="NCBI Taxonomy" id="702446"/>
    <lineage>
        <taxon>Bacteria</taxon>
        <taxon>Pseudomonadati</taxon>
        <taxon>Bacteroidota</taxon>
        <taxon>Bacteroidia</taxon>
        <taxon>Bacteroidales</taxon>
        <taxon>Bacteroidaceae</taxon>
        <taxon>Phocaeicola</taxon>
    </lineage>
</organism>
<evidence type="ECO:0000313" key="2">
    <source>
        <dbReference type="Proteomes" id="UP000004563"/>
    </source>
</evidence>
<dbReference type="AlphaFoldDB" id="D4VDW9"/>
<name>D4VDW9_PHOVU</name>
<gene>
    <name evidence="1" type="ORF">CUU_1288</name>
</gene>
<dbReference type="EMBL" id="ADKO01000113">
    <property type="protein sequence ID" value="EFG16024.1"/>
    <property type="molecule type" value="Genomic_DNA"/>
</dbReference>
<proteinExistence type="predicted"/>
<sequence>MSMETSQFLAVSIWVTITVKIMSNSESQNRKGKGGRKPKFDYTSEEFLSLVESYAKKGFTDKEIAYAIGILPQTFCEKKSEYTEISEVLARGRATINATVRAKFLAMALGGIKTKSTVVRKLRDSEGNLTGEDELQVSESELAPNLQAMSVWLYHHDEDWRKIERKQDEDADIPTDIEHGINIDSWIKDKLK</sequence>
<reference evidence="1 2" key="1">
    <citation type="journal article" date="2011" name="J. Bacteriol.">
        <title>Draft genome sequence of Bacteroides vulgatus PC510, a strain isolated from human feces.</title>
        <authorList>
            <person name="Cuiv P.O."/>
            <person name="Klaassens E.S."/>
            <person name="Durkin A.S."/>
            <person name="Harkins D.M."/>
            <person name="Foster L."/>
            <person name="McCorrison J."/>
            <person name="Torralba M."/>
            <person name="Nelson K.E."/>
            <person name="Morrison M."/>
        </authorList>
    </citation>
    <scope>NUCLEOTIDE SEQUENCE [LARGE SCALE GENOMIC DNA]</scope>
    <source>
        <strain evidence="1 2">PC510</strain>
    </source>
</reference>
<dbReference type="Proteomes" id="UP000004563">
    <property type="component" value="Unassembled WGS sequence"/>
</dbReference>
<accession>D4VDW9</accession>
<evidence type="ECO:0000313" key="1">
    <source>
        <dbReference type="EMBL" id="EFG16024.1"/>
    </source>
</evidence>
<protein>
    <recommendedName>
        <fullName evidence="3">Terminase small subunit</fullName>
    </recommendedName>
</protein>